<evidence type="ECO:0000256" key="4">
    <source>
        <dbReference type="ARBA" id="ARBA00023136"/>
    </source>
</evidence>
<feature type="region of interest" description="Disordered" evidence="5">
    <location>
        <begin position="68"/>
        <end position="111"/>
    </location>
</feature>
<evidence type="ECO:0000256" key="3">
    <source>
        <dbReference type="ARBA" id="ARBA00022989"/>
    </source>
</evidence>
<evidence type="ECO:0000259" key="7">
    <source>
        <dbReference type="Pfam" id="PF01545"/>
    </source>
</evidence>
<feature type="transmembrane region" description="Helical" evidence="6">
    <location>
        <begin position="380"/>
        <end position="401"/>
    </location>
</feature>
<evidence type="ECO:0000256" key="5">
    <source>
        <dbReference type="SAM" id="MobiDB-lite"/>
    </source>
</evidence>
<keyword evidence="4 6" id="KW-0472">Membrane</keyword>
<dbReference type="Proteomes" id="UP000000599">
    <property type="component" value="Chromosome C"/>
</dbReference>
<dbReference type="EMBL" id="CR382135">
    <property type="protein sequence ID" value="CAG86140.2"/>
    <property type="molecule type" value="Genomic_DNA"/>
</dbReference>
<dbReference type="InterPro" id="IPR027469">
    <property type="entry name" value="Cation_efflux_TMD_sf"/>
</dbReference>
<evidence type="ECO:0000313" key="9">
    <source>
        <dbReference type="Proteomes" id="UP000000599"/>
    </source>
</evidence>
<name>Q6BUQ0_DEBHA</name>
<feature type="transmembrane region" description="Helical" evidence="6">
    <location>
        <begin position="340"/>
        <end position="359"/>
    </location>
</feature>
<dbReference type="InParanoid" id="Q6BUQ0"/>
<proteinExistence type="predicted"/>
<dbReference type="STRING" id="284592.Q6BUQ0"/>
<dbReference type="KEGG" id="dha:DEHA2C09020g"/>
<feature type="domain" description="Cation efflux protein transmembrane" evidence="7">
    <location>
        <begin position="314"/>
        <end position="575"/>
    </location>
</feature>
<organism evidence="8 9">
    <name type="scientific">Debaryomyces hansenii (strain ATCC 36239 / CBS 767 / BCRC 21394 / JCM 1990 / NBRC 0083 / IGC 2968)</name>
    <name type="common">Yeast</name>
    <name type="synonym">Torulaspora hansenii</name>
    <dbReference type="NCBI Taxonomy" id="284592"/>
    <lineage>
        <taxon>Eukaryota</taxon>
        <taxon>Fungi</taxon>
        <taxon>Dikarya</taxon>
        <taxon>Ascomycota</taxon>
        <taxon>Saccharomycotina</taxon>
        <taxon>Pichiomycetes</taxon>
        <taxon>Debaryomycetaceae</taxon>
        <taxon>Debaryomyces</taxon>
    </lineage>
</organism>
<feature type="compositionally biased region" description="Polar residues" evidence="5">
    <location>
        <begin position="68"/>
        <end position="82"/>
    </location>
</feature>
<dbReference type="RefSeq" id="XP_458069.2">
    <property type="nucleotide sequence ID" value="XM_458069.1"/>
</dbReference>
<feature type="region of interest" description="Disordered" evidence="5">
    <location>
        <begin position="176"/>
        <end position="240"/>
    </location>
</feature>
<evidence type="ECO:0000256" key="2">
    <source>
        <dbReference type="ARBA" id="ARBA00022692"/>
    </source>
</evidence>
<dbReference type="VEuPathDB" id="FungiDB:DEHA2C09020g"/>
<dbReference type="OMA" id="FEVWSTG"/>
<feature type="compositionally biased region" description="Polar residues" evidence="5">
    <location>
        <begin position="90"/>
        <end position="103"/>
    </location>
</feature>
<dbReference type="InterPro" id="IPR058533">
    <property type="entry name" value="Cation_efflux_TM"/>
</dbReference>
<keyword evidence="9" id="KW-1185">Reference proteome</keyword>
<comment type="subcellular location">
    <subcellularLocation>
        <location evidence="1">Membrane</location>
        <topology evidence="1">Multi-pass membrane protein</topology>
    </subcellularLocation>
</comment>
<feature type="compositionally biased region" description="Polar residues" evidence="5">
    <location>
        <begin position="159"/>
        <end position="168"/>
    </location>
</feature>
<evidence type="ECO:0000256" key="6">
    <source>
        <dbReference type="SAM" id="Phobius"/>
    </source>
</evidence>
<feature type="region of interest" description="Disordered" evidence="5">
    <location>
        <begin position="1"/>
        <end position="43"/>
    </location>
</feature>
<keyword evidence="3 6" id="KW-1133">Transmembrane helix</keyword>
<dbReference type="HOGENOM" id="CLU_024994_1_1_1"/>
<feature type="compositionally biased region" description="Low complexity" evidence="5">
    <location>
        <begin position="194"/>
        <end position="213"/>
    </location>
</feature>
<dbReference type="AlphaFoldDB" id="Q6BUQ0"/>
<evidence type="ECO:0000313" key="8">
    <source>
        <dbReference type="EMBL" id="CAG86140.2"/>
    </source>
</evidence>
<dbReference type="FunCoup" id="Q6BUQ0">
    <property type="interactions" value="30"/>
</dbReference>
<feature type="compositionally biased region" description="Pro residues" evidence="5">
    <location>
        <begin position="183"/>
        <end position="193"/>
    </location>
</feature>
<feature type="compositionally biased region" description="Acidic residues" evidence="5">
    <location>
        <begin position="12"/>
        <end position="22"/>
    </location>
</feature>
<dbReference type="eggNOG" id="ENOG502QV77">
    <property type="taxonomic scope" value="Eukaryota"/>
</dbReference>
<reference evidence="8 9" key="1">
    <citation type="journal article" date="2004" name="Nature">
        <title>Genome evolution in yeasts.</title>
        <authorList>
            <consortium name="Genolevures"/>
            <person name="Dujon B."/>
            <person name="Sherman D."/>
            <person name="Fischer G."/>
            <person name="Durrens P."/>
            <person name="Casaregola S."/>
            <person name="Lafontaine I."/>
            <person name="de Montigny J."/>
            <person name="Marck C."/>
            <person name="Neuveglise C."/>
            <person name="Talla E."/>
            <person name="Goffard N."/>
            <person name="Frangeul L."/>
            <person name="Aigle M."/>
            <person name="Anthouard V."/>
            <person name="Babour A."/>
            <person name="Barbe V."/>
            <person name="Barnay S."/>
            <person name="Blanchin S."/>
            <person name="Beckerich J.M."/>
            <person name="Beyne E."/>
            <person name="Bleykasten C."/>
            <person name="Boisrame A."/>
            <person name="Boyer J."/>
            <person name="Cattolico L."/>
            <person name="Confanioleri F."/>
            <person name="de Daruvar A."/>
            <person name="Despons L."/>
            <person name="Fabre E."/>
            <person name="Fairhead C."/>
            <person name="Ferry-Dumazet H."/>
            <person name="Groppi A."/>
            <person name="Hantraye F."/>
            <person name="Hennequin C."/>
            <person name="Jauniaux N."/>
            <person name="Joyet P."/>
            <person name="Kachouri R."/>
            <person name="Kerrest A."/>
            <person name="Koszul R."/>
            <person name="Lemaire M."/>
            <person name="Lesur I."/>
            <person name="Ma L."/>
            <person name="Muller H."/>
            <person name="Nicaud J.M."/>
            <person name="Nikolski M."/>
            <person name="Oztas S."/>
            <person name="Ozier-Kalogeropoulos O."/>
            <person name="Pellenz S."/>
            <person name="Potier S."/>
            <person name="Richard G.F."/>
            <person name="Straub M.L."/>
            <person name="Suleau A."/>
            <person name="Swennene D."/>
            <person name="Tekaia F."/>
            <person name="Wesolowski-Louvel M."/>
            <person name="Westhof E."/>
            <person name="Wirth B."/>
            <person name="Zeniou-Meyer M."/>
            <person name="Zivanovic I."/>
            <person name="Bolotin-Fukuhara M."/>
            <person name="Thierry A."/>
            <person name="Bouchier C."/>
            <person name="Caudron B."/>
            <person name="Scarpelli C."/>
            <person name="Gaillardin C."/>
            <person name="Weissenbach J."/>
            <person name="Wincker P."/>
            <person name="Souciet J.L."/>
        </authorList>
    </citation>
    <scope>NUCLEOTIDE SEQUENCE [LARGE SCALE GENOMIC DNA]</scope>
    <source>
        <strain evidence="9">ATCC 36239 / CBS 767 / BCRC 21394 / JCM 1990 / NBRC 0083 / IGC 2968</strain>
    </source>
</reference>
<evidence type="ECO:0000256" key="1">
    <source>
        <dbReference type="ARBA" id="ARBA00004141"/>
    </source>
</evidence>
<feature type="transmembrane region" description="Helical" evidence="6">
    <location>
        <begin position="312"/>
        <end position="334"/>
    </location>
</feature>
<protein>
    <submittedName>
        <fullName evidence="8">DEHA2C09020p</fullName>
    </submittedName>
</protein>
<feature type="region of interest" description="Disordered" evidence="5">
    <location>
        <begin position="149"/>
        <end position="168"/>
    </location>
</feature>
<dbReference type="SUPFAM" id="SSF161111">
    <property type="entry name" value="Cation efflux protein transmembrane domain-like"/>
    <property type="match status" value="1"/>
</dbReference>
<dbReference type="GO" id="GO:0098771">
    <property type="term" value="P:inorganic ion homeostasis"/>
    <property type="evidence" value="ECO:0007669"/>
    <property type="project" value="UniProtKB-ARBA"/>
</dbReference>
<gene>
    <name evidence="8" type="ordered locus">DEHA2C09020g</name>
</gene>
<dbReference type="GO" id="GO:0008324">
    <property type="term" value="F:monoatomic cation transmembrane transporter activity"/>
    <property type="evidence" value="ECO:0007669"/>
    <property type="project" value="InterPro"/>
</dbReference>
<dbReference type="GO" id="GO:0030003">
    <property type="term" value="P:intracellular monoatomic cation homeostasis"/>
    <property type="evidence" value="ECO:0007669"/>
    <property type="project" value="UniProtKB-ARBA"/>
</dbReference>
<dbReference type="Gene3D" id="1.20.1510.10">
    <property type="entry name" value="Cation efflux protein transmembrane domain"/>
    <property type="match status" value="1"/>
</dbReference>
<dbReference type="GeneID" id="2900482"/>
<sequence>MDRNSISYNRLEEEEDDDDEISSIDSNPRLMESPKLYSDSTKRVDLAKEDNVTEMNKPPDLKFLASANFSSDSLPDSNNSVLNPFGPSGGPSTCLSPTTNGPNVNERRYSNSSLTNSPILQASASSHIRSNSNSGRARPKSAIFMMDSNHYPISEDGSPVQSASNTPRARNSIHLATTKNNYLPPPTIVPPVVPSSSSRSSSPTRSMSPTRSTRSYRSKSPVRRSSSPTKSYQPFNFQPQELMNNASQTLQVKPAHRKGHKYKHSSVSMNLFQEPPPAVNTNNELLTIADSYPIPTFKESLASINSSQKSKLLWSFCHLALSLVVFLVGFKFKLPSLSTLAHLIFYDSLGTLVIVFVDIMSNFEVWNNSSIAYPFGLGRLEVLVGFALSASLIMVGCDLISHSLEEFVISMVVKDTSVEHDGEQHSSHHIHGEHGHSANWFVYELVLVITVIVTLITSRYILAYDRISEMISSSDEKATLVASNRKLKGGLLDREMKKIESEARPLSLENLQKFANIMAKNPTHFLTLTYSICLMTVPLLPSNITSQINIDIDEATTLVIALLLCYGGWRLVKILGGVLLLSYPYSDYDYHVLKASIIDKILSLDCYKNSYNIEKLFISKFNYELYVIGLKITMKGGNPDDESKLRFEINRIIQNSVEREDHSVRTNKIEVTIDINRY</sequence>
<feature type="transmembrane region" description="Helical" evidence="6">
    <location>
        <begin position="440"/>
        <end position="462"/>
    </location>
</feature>
<dbReference type="GO" id="GO:0016020">
    <property type="term" value="C:membrane"/>
    <property type="evidence" value="ECO:0007669"/>
    <property type="project" value="UniProtKB-SubCell"/>
</dbReference>
<dbReference type="Pfam" id="PF01545">
    <property type="entry name" value="Cation_efflux"/>
    <property type="match status" value="1"/>
</dbReference>
<dbReference type="OrthoDB" id="5382797at2759"/>
<keyword evidence="2 6" id="KW-0812">Transmembrane</keyword>
<accession>Q6BUQ0</accession>